<evidence type="ECO:0000259" key="7">
    <source>
        <dbReference type="PROSITE" id="PS51471"/>
    </source>
</evidence>
<dbReference type="OrthoDB" id="5952526at2759"/>
<organism evidence="8 9">
    <name type="scientific">Seminavis robusta</name>
    <dbReference type="NCBI Taxonomy" id="568900"/>
    <lineage>
        <taxon>Eukaryota</taxon>
        <taxon>Sar</taxon>
        <taxon>Stramenopiles</taxon>
        <taxon>Ochrophyta</taxon>
        <taxon>Bacillariophyta</taxon>
        <taxon>Bacillariophyceae</taxon>
        <taxon>Bacillariophycidae</taxon>
        <taxon>Naviculales</taxon>
        <taxon>Naviculaceae</taxon>
        <taxon>Seminavis</taxon>
    </lineage>
</organism>
<gene>
    <name evidence="8" type="ORF">SEMRO_2080_G313700.1</name>
</gene>
<evidence type="ECO:0000256" key="4">
    <source>
        <dbReference type="ARBA" id="ARBA00022964"/>
    </source>
</evidence>
<dbReference type="InterPro" id="IPR051559">
    <property type="entry name" value="HIF_prolyl_hydroxylases"/>
</dbReference>
<keyword evidence="2" id="KW-0479">Metal-binding</keyword>
<evidence type="ECO:0000256" key="6">
    <source>
        <dbReference type="ARBA" id="ARBA00023004"/>
    </source>
</evidence>
<reference evidence="8" key="1">
    <citation type="submission" date="2020-06" db="EMBL/GenBank/DDBJ databases">
        <authorList>
            <consortium name="Plant Systems Biology data submission"/>
        </authorList>
    </citation>
    <scope>NUCLEOTIDE SEQUENCE</scope>
    <source>
        <strain evidence="8">D6</strain>
    </source>
</reference>
<dbReference type="InterPro" id="IPR006620">
    <property type="entry name" value="Pro_4_hyd_alph"/>
</dbReference>
<evidence type="ECO:0000313" key="8">
    <source>
        <dbReference type="EMBL" id="CAB9527814.1"/>
    </source>
</evidence>
<comment type="caution">
    <text evidence="8">The sequence shown here is derived from an EMBL/GenBank/DDBJ whole genome shotgun (WGS) entry which is preliminary data.</text>
</comment>
<dbReference type="Gene3D" id="2.60.120.620">
    <property type="entry name" value="q2cbj1_9rhob like domain"/>
    <property type="match status" value="1"/>
</dbReference>
<sequence>MRSLPPPLRHCLGSLSFRSPKIAQPVVWSSRQASPVAMRTRQRFVLGQSSRKLSSTVTPSVDPILDMTFLDERLEDLQPSNIAKQLMEEGYFTTEKFLDPIETTALRMQSIALRQEGRFEQSWSESIGSDGVAQRFDKEGVFACEPDGADYVTAPDILIYMSWLLQTLPPRLNNEMQELLPDGGSVDLSNQAFNAKLAVTQPGGSTYPLHIDNPQGLAVNDIRKLTAIIYLNPNYQAGDGGELRIYLQDNVIRDLPPVGGRLLMFWSDEIPHEVLPTSPNADPQDEEKDRYALTVWIPTDSATQIHSPTSKFSDLKDVVAF</sequence>
<comment type="cofactor">
    <cofactor evidence="1">
        <name>L-ascorbate</name>
        <dbReference type="ChEBI" id="CHEBI:38290"/>
    </cofactor>
</comment>
<keyword evidence="5" id="KW-0560">Oxidoreductase</keyword>
<dbReference type="SMART" id="SM00702">
    <property type="entry name" value="P4Hc"/>
    <property type="match status" value="1"/>
</dbReference>
<evidence type="ECO:0000256" key="2">
    <source>
        <dbReference type="ARBA" id="ARBA00022723"/>
    </source>
</evidence>
<dbReference type="Pfam" id="PF13640">
    <property type="entry name" value="2OG-FeII_Oxy_3"/>
    <property type="match status" value="1"/>
</dbReference>
<evidence type="ECO:0000256" key="5">
    <source>
        <dbReference type="ARBA" id="ARBA00023002"/>
    </source>
</evidence>
<dbReference type="GO" id="GO:0008198">
    <property type="term" value="F:ferrous iron binding"/>
    <property type="evidence" value="ECO:0007669"/>
    <property type="project" value="TreeGrafter"/>
</dbReference>
<keyword evidence="6" id="KW-0408">Iron</keyword>
<dbReference type="GO" id="GO:0031543">
    <property type="term" value="F:peptidyl-proline dioxygenase activity"/>
    <property type="evidence" value="ECO:0007669"/>
    <property type="project" value="TreeGrafter"/>
</dbReference>
<feature type="domain" description="Fe2OG dioxygenase" evidence="7">
    <location>
        <begin position="188"/>
        <end position="299"/>
    </location>
</feature>
<name>A0A9N8EXL2_9STRA</name>
<dbReference type="Proteomes" id="UP001153069">
    <property type="component" value="Unassembled WGS sequence"/>
</dbReference>
<keyword evidence="9" id="KW-1185">Reference proteome</keyword>
<dbReference type="InterPro" id="IPR044862">
    <property type="entry name" value="Pro_4_hyd_alph_FE2OG_OXY"/>
</dbReference>
<accession>A0A9N8EXL2</accession>
<keyword evidence="3" id="KW-0847">Vitamin C</keyword>
<evidence type="ECO:0000313" key="9">
    <source>
        <dbReference type="Proteomes" id="UP001153069"/>
    </source>
</evidence>
<dbReference type="InterPro" id="IPR005123">
    <property type="entry name" value="Oxoglu/Fe-dep_dioxygenase_dom"/>
</dbReference>
<evidence type="ECO:0000256" key="1">
    <source>
        <dbReference type="ARBA" id="ARBA00001961"/>
    </source>
</evidence>
<dbReference type="AlphaFoldDB" id="A0A9N8EXL2"/>
<dbReference type="PANTHER" id="PTHR12907">
    <property type="entry name" value="EGL NINE HOMOLOG-RELATED"/>
    <property type="match status" value="1"/>
</dbReference>
<dbReference type="PANTHER" id="PTHR12907:SF26">
    <property type="entry name" value="HIF PROLYL HYDROXYLASE, ISOFORM C"/>
    <property type="match status" value="1"/>
</dbReference>
<evidence type="ECO:0000256" key="3">
    <source>
        <dbReference type="ARBA" id="ARBA00022896"/>
    </source>
</evidence>
<dbReference type="GO" id="GO:0031418">
    <property type="term" value="F:L-ascorbic acid binding"/>
    <property type="evidence" value="ECO:0007669"/>
    <property type="project" value="UniProtKB-KW"/>
</dbReference>
<dbReference type="GO" id="GO:0071456">
    <property type="term" value="P:cellular response to hypoxia"/>
    <property type="evidence" value="ECO:0007669"/>
    <property type="project" value="TreeGrafter"/>
</dbReference>
<dbReference type="EMBL" id="CAICTM010002078">
    <property type="protein sequence ID" value="CAB9527814.1"/>
    <property type="molecule type" value="Genomic_DNA"/>
</dbReference>
<proteinExistence type="predicted"/>
<dbReference type="PROSITE" id="PS51471">
    <property type="entry name" value="FE2OG_OXY"/>
    <property type="match status" value="1"/>
</dbReference>
<protein>
    <submittedName>
        <fullName evidence="8">Egl nine homolog</fullName>
    </submittedName>
</protein>
<keyword evidence="4" id="KW-0223">Dioxygenase</keyword>